<keyword evidence="2" id="KW-1185">Reference proteome</keyword>
<name>A0A401ZV36_9CHLR</name>
<evidence type="ECO:0000313" key="2">
    <source>
        <dbReference type="Proteomes" id="UP000287352"/>
    </source>
</evidence>
<sequence>MLLALGVTATDGIVGSIVGVMEIEPDESLVEGAGVGVVCSGVHAGTGVEQGLEGIEVAIGVGVDPSVGRGVDPPVGIGVGHFPMEVVVAQGNVPPPEPVPPLVIPARLSTNAMLPTRKTRIMTAARVVQP</sequence>
<comment type="caution">
    <text evidence="1">The sequence shown here is derived from an EMBL/GenBank/DDBJ whole genome shotgun (WGS) entry which is preliminary data.</text>
</comment>
<organism evidence="1 2">
    <name type="scientific">Tengunoibacter tsumagoiensis</name>
    <dbReference type="NCBI Taxonomy" id="2014871"/>
    <lineage>
        <taxon>Bacteria</taxon>
        <taxon>Bacillati</taxon>
        <taxon>Chloroflexota</taxon>
        <taxon>Ktedonobacteria</taxon>
        <taxon>Ktedonobacterales</taxon>
        <taxon>Dictyobacteraceae</taxon>
        <taxon>Tengunoibacter</taxon>
    </lineage>
</organism>
<dbReference type="Proteomes" id="UP000287352">
    <property type="component" value="Unassembled WGS sequence"/>
</dbReference>
<accession>A0A401ZV36</accession>
<gene>
    <name evidence="1" type="ORF">KTT_04430</name>
</gene>
<protein>
    <submittedName>
        <fullName evidence="1">Uncharacterized protein</fullName>
    </submittedName>
</protein>
<proteinExistence type="predicted"/>
<dbReference type="AlphaFoldDB" id="A0A401ZV36"/>
<reference evidence="2" key="1">
    <citation type="submission" date="2018-12" db="EMBL/GenBank/DDBJ databases">
        <title>Tengunoibacter tsumagoiensis gen. nov., sp. nov., Dictyobacter kobayashii sp. nov., D. alpinus sp. nov., and D. joshuensis sp. nov. and description of Dictyobacteraceae fam. nov. within the order Ktedonobacterales isolated from Tengu-no-mugimeshi.</title>
        <authorList>
            <person name="Wang C.M."/>
            <person name="Zheng Y."/>
            <person name="Sakai Y."/>
            <person name="Toyoda A."/>
            <person name="Minakuchi Y."/>
            <person name="Abe K."/>
            <person name="Yokota A."/>
            <person name="Yabe S."/>
        </authorList>
    </citation>
    <scope>NUCLEOTIDE SEQUENCE [LARGE SCALE GENOMIC DNA]</scope>
    <source>
        <strain evidence="2">Uno3</strain>
    </source>
</reference>
<evidence type="ECO:0000313" key="1">
    <source>
        <dbReference type="EMBL" id="GCE10584.1"/>
    </source>
</evidence>
<dbReference type="EMBL" id="BIFR01000001">
    <property type="protein sequence ID" value="GCE10584.1"/>
    <property type="molecule type" value="Genomic_DNA"/>
</dbReference>